<dbReference type="AlphaFoldDB" id="A0A8J4SK32"/>
<comment type="caution">
    <text evidence="1">The sequence shown here is derived from an EMBL/GenBank/DDBJ whole genome shotgun (WGS) entry which is preliminary data.</text>
</comment>
<organism evidence="1 2">
    <name type="scientific">Paragonimus heterotremus</name>
    <dbReference type="NCBI Taxonomy" id="100268"/>
    <lineage>
        <taxon>Eukaryota</taxon>
        <taxon>Metazoa</taxon>
        <taxon>Spiralia</taxon>
        <taxon>Lophotrochozoa</taxon>
        <taxon>Platyhelminthes</taxon>
        <taxon>Trematoda</taxon>
        <taxon>Digenea</taxon>
        <taxon>Plagiorchiida</taxon>
        <taxon>Troglotremata</taxon>
        <taxon>Troglotrematidae</taxon>
        <taxon>Paragonimus</taxon>
    </lineage>
</organism>
<keyword evidence="2" id="KW-1185">Reference proteome</keyword>
<gene>
    <name evidence="1" type="ORF">PHET_10433</name>
</gene>
<proteinExistence type="predicted"/>
<evidence type="ECO:0000313" key="2">
    <source>
        <dbReference type="Proteomes" id="UP000748531"/>
    </source>
</evidence>
<name>A0A8J4SK32_9TREM</name>
<reference evidence="1" key="1">
    <citation type="submission" date="2019-05" db="EMBL/GenBank/DDBJ databases">
        <title>Annotation for the trematode Paragonimus heterotremus.</title>
        <authorList>
            <person name="Choi Y.-J."/>
        </authorList>
    </citation>
    <scope>NUCLEOTIDE SEQUENCE</scope>
    <source>
        <strain evidence="1">LC</strain>
    </source>
</reference>
<sequence length="37" mass="4258">MHSSIVLPVSHNHFCSFSPTCVRLSKRRLSYFSSQSM</sequence>
<dbReference type="EMBL" id="LUCH01007330">
    <property type="protein sequence ID" value="KAF5396795.1"/>
    <property type="molecule type" value="Genomic_DNA"/>
</dbReference>
<protein>
    <submittedName>
        <fullName evidence="1">Uncharacterized protein</fullName>
    </submittedName>
</protein>
<dbReference type="Proteomes" id="UP000748531">
    <property type="component" value="Unassembled WGS sequence"/>
</dbReference>
<evidence type="ECO:0000313" key="1">
    <source>
        <dbReference type="EMBL" id="KAF5396795.1"/>
    </source>
</evidence>
<accession>A0A8J4SK32</accession>